<accession>A0ABW9UT72</accession>
<evidence type="ECO:0000313" key="1">
    <source>
        <dbReference type="EMBL" id="MXO67795.1"/>
    </source>
</evidence>
<sequence length="111" mass="11555">MSFSDYSLTPSNNLTIDGQSIAEGTTSPGTINMAIRQLMSDGRELYDQVTAIDLSGYAPLDAPAFTGQPTVSARGAVLHHGNAANASGRIFVQAEGAATPTMSNGDILMTY</sequence>
<name>A0ABW9UT72_9SPHN</name>
<dbReference type="EMBL" id="WTYO01000001">
    <property type="protein sequence ID" value="MXO67795.1"/>
    <property type="molecule type" value="Genomic_DNA"/>
</dbReference>
<comment type="caution">
    <text evidence="1">The sequence shown here is derived from an EMBL/GenBank/DDBJ whole genome shotgun (WGS) entry which is preliminary data.</text>
</comment>
<evidence type="ECO:0000313" key="2">
    <source>
        <dbReference type="Proteomes" id="UP000444401"/>
    </source>
</evidence>
<reference evidence="1 2" key="1">
    <citation type="submission" date="2019-12" db="EMBL/GenBank/DDBJ databases">
        <title>Genomic-based taxomic classification of the family Erythrobacteraceae.</title>
        <authorList>
            <person name="Xu L."/>
        </authorList>
    </citation>
    <scope>NUCLEOTIDE SEQUENCE [LARGE SCALE GENOMIC DNA]</scope>
    <source>
        <strain evidence="1 2">H32</strain>
    </source>
</reference>
<organism evidence="1 2">
    <name type="scientific">Pelagerythrobacter marinus</name>
    <dbReference type="NCBI Taxonomy" id="538382"/>
    <lineage>
        <taxon>Bacteria</taxon>
        <taxon>Pseudomonadati</taxon>
        <taxon>Pseudomonadota</taxon>
        <taxon>Alphaproteobacteria</taxon>
        <taxon>Sphingomonadales</taxon>
        <taxon>Erythrobacteraceae</taxon>
        <taxon>Pelagerythrobacter</taxon>
    </lineage>
</organism>
<gene>
    <name evidence="1" type="ORF">GRI72_02970</name>
</gene>
<keyword evidence="2" id="KW-1185">Reference proteome</keyword>
<protein>
    <submittedName>
        <fullName evidence="1">Uncharacterized protein</fullName>
    </submittedName>
</protein>
<proteinExistence type="predicted"/>
<dbReference type="Proteomes" id="UP000444401">
    <property type="component" value="Unassembled WGS sequence"/>
</dbReference>
<dbReference type="RefSeq" id="WP_160732421.1">
    <property type="nucleotide sequence ID" value="NZ_WTYO01000001.1"/>
</dbReference>